<evidence type="ECO:0000313" key="2">
    <source>
        <dbReference type="EMBL" id="GGJ37113.1"/>
    </source>
</evidence>
<feature type="transmembrane region" description="Helical" evidence="1">
    <location>
        <begin position="234"/>
        <end position="256"/>
    </location>
</feature>
<proteinExistence type="predicted"/>
<feature type="transmembrane region" description="Helical" evidence="1">
    <location>
        <begin position="135"/>
        <end position="157"/>
    </location>
</feature>
<accession>A0A917L192</accession>
<evidence type="ECO:0000256" key="1">
    <source>
        <dbReference type="SAM" id="Phobius"/>
    </source>
</evidence>
<feature type="transmembrane region" description="Helical" evidence="1">
    <location>
        <begin position="204"/>
        <end position="227"/>
    </location>
</feature>
<feature type="transmembrane region" description="Helical" evidence="1">
    <location>
        <begin position="164"/>
        <end position="184"/>
    </location>
</feature>
<dbReference type="RefSeq" id="WP_189313988.1">
    <property type="nucleotide sequence ID" value="NZ_BMQA01000021.1"/>
</dbReference>
<keyword evidence="3" id="KW-1185">Reference proteome</keyword>
<reference evidence="2" key="1">
    <citation type="journal article" date="2014" name="Int. J. Syst. Evol. Microbiol.">
        <title>Complete genome sequence of Corynebacterium casei LMG S-19264T (=DSM 44701T), isolated from a smear-ripened cheese.</title>
        <authorList>
            <consortium name="US DOE Joint Genome Institute (JGI-PGF)"/>
            <person name="Walter F."/>
            <person name="Albersmeier A."/>
            <person name="Kalinowski J."/>
            <person name="Ruckert C."/>
        </authorList>
    </citation>
    <scope>NUCLEOTIDE SEQUENCE</scope>
    <source>
        <strain evidence="2">JCM 3086</strain>
    </source>
</reference>
<dbReference type="AlphaFoldDB" id="A0A917L192"/>
<keyword evidence="1" id="KW-0812">Transmembrane</keyword>
<feature type="transmembrane region" description="Helical" evidence="1">
    <location>
        <begin position="23"/>
        <end position="41"/>
    </location>
</feature>
<dbReference type="Proteomes" id="UP000657574">
    <property type="component" value="Unassembled WGS sequence"/>
</dbReference>
<evidence type="ECO:0000313" key="3">
    <source>
        <dbReference type="Proteomes" id="UP000657574"/>
    </source>
</evidence>
<comment type="caution">
    <text evidence="2">The sequence shown here is derived from an EMBL/GenBank/DDBJ whole genome shotgun (WGS) entry which is preliminary data.</text>
</comment>
<sequence length="441" mass="46200">MTSLPTVRTITGHPLRAETVRGFASWAGAAVVLTLGVLLAGSSPRWQGGWAETATELHNAQLIVVPLAAAAGCRQGGRERRRRTGELLTTAVRPPLARFLASALPVAVWVAVGQLLAVGLALLATWPYALGDRPHLALVPGDVVASASAVLAGHVVGRAVPSRLAAPLLAMAGYVGLGILAVSREGAGRHLNPAFPAGDDSVPLWWQSVAMAVWTAGLAAAAVLAYAARRRAGALLPLAAATTAGALLVLTGDGLWHTDPLARRQVCDTSVTPAVCVNARYAGLLPQVSKALSGVTGKLEGVRNVPVRWEDHLGAPRGGEAELPNLTPIGWSLVRGRLTDPVDFAWQSVAALSGHDECDEVPPRVYRTDEAVEHYLAPSPGEAYFDELSARGTPAQRAELQKRRAARARLAAMGDEERRDWLSAYFAAAGTCAGLNEVPTL</sequence>
<keyword evidence="1" id="KW-1133">Transmembrane helix</keyword>
<protein>
    <submittedName>
        <fullName evidence="2">Uncharacterized protein</fullName>
    </submittedName>
</protein>
<name>A0A917L192_9ACTN</name>
<gene>
    <name evidence="2" type="ORF">GCM10010121_055370</name>
</gene>
<feature type="transmembrane region" description="Helical" evidence="1">
    <location>
        <begin position="106"/>
        <end position="129"/>
    </location>
</feature>
<keyword evidence="1" id="KW-0472">Membrane</keyword>
<dbReference type="EMBL" id="BMQA01000021">
    <property type="protein sequence ID" value="GGJ37113.1"/>
    <property type="molecule type" value="Genomic_DNA"/>
</dbReference>
<reference evidence="2" key="2">
    <citation type="submission" date="2020-09" db="EMBL/GenBank/DDBJ databases">
        <authorList>
            <person name="Sun Q."/>
            <person name="Ohkuma M."/>
        </authorList>
    </citation>
    <scope>NUCLEOTIDE SEQUENCE</scope>
    <source>
        <strain evidence="2">JCM 3086</strain>
    </source>
</reference>
<organism evidence="2 3">
    <name type="scientific">Streptomyces brasiliensis</name>
    <dbReference type="NCBI Taxonomy" id="1954"/>
    <lineage>
        <taxon>Bacteria</taxon>
        <taxon>Bacillati</taxon>
        <taxon>Actinomycetota</taxon>
        <taxon>Actinomycetes</taxon>
        <taxon>Kitasatosporales</taxon>
        <taxon>Streptomycetaceae</taxon>
        <taxon>Streptomyces</taxon>
    </lineage>
</organism>